<accession>A0A0E9V034</accession>
<organism evidence="1">
    <name type="scientific">Anguilla anguilla</name>
    <name type="common">European freshwater eel</name>
    <name type="synonym">Muraena anguilla</name>
    <dbReference type="NCBI Taxonomy" id="7936"/>
    <lineage>
        <taxon>Eukaryota</taxon>
        <taxon>Metazoa</taxon>
        <taxon>Chordata</taxon>
        <taxon>Craniata</taxon>
        <taxon>Vertebrata</taxon>
        <taxon>Euteleostomi</taxon>
        <taxon>Actinopterygii</taxon>
        <taxon>Neopterygii</taxon>
        <taxon>Teleostei</taxon>
        <taxon>Anguilliformes</taxon>
        <taxon>Anguillidae</taxon>
        <taxon>Anguilla</taxon>
    </lineage>
</organism>
<evidence type="ECO:0000313" key="1">
    <source>
        <dbReference type="EMBL" id="JAH71494.1"/>
    </source>
</evidence>
<dbReference type="AlphaFoldDB" id="A0A0E9V034"/>
<proteinExistence type="predicted"/>
<reference evidence="1" key="2">
    <citation type="journal article" date="2015" name="Fish Shellfish Immunol.">
        <title>Early steps in the European eel (Anguilla anguilla)-Vibrio vulnificus interaction in the gills: Role of the RtxA13 toxin.</title>
        <authorList>
            <person name="Callol A."/>
            <person name="Pajuelo D."/>
            <person name="Ebbesson L."/>
            <person name="Teles M."/>
            <person name="MacKenzie S."/>
            <person name="Amaro C."/>
        </authorList>
    </citation>
    <scope>NUCLEOTIDE SEQUENCE</scope>
</reference>
<sequence>MHLLSKIIELCVQISQ</sequence>
<name>A0A0E9V034_ANGAN</name>
<protein>
    <submittedName>
        <fullName evidence="1">Uncharacterized protein</fullName>
    </submittedName>
</protein>
<dbReference type="EMBL" id="GBXM01037083">
    <property type="protein sequence ID" value="JAH71494.1"/>
    <property type="molecule type" value="Transcribed_RNA"/>
</dbReference>
<reference evidence="1" key="1">
    <citation type="submission" date="2014-11" db="EMBL/GenBank/DDBJ databases">
        <authorList>
            <person name="Amaro Gonzalez C."/>
        </authorList>
    </citation>
    <scope>NUCLEOTIDE SEQUENCE</scope>
</reference>